<evidence type="ECO:0000259" key="1">
    <source>
        <dbReference type="Pfam" id="PF03781"/>
    </source>
</evidence>
<dbReference type="Gene3D" id="3.90.1580.10">
    <property type="entry name" value="paralog of FGE (formylglycine-generating enzyme)"/>
    <property type="match status" value="1"/>
</dbReference>
<dbReference type="Pfam" id="PF03781">
    <property type="entry name" value="FGE-sulfatase"/>
    <property type="match status" value="1"/>
</dbReference>
<evidence type="ECO:0000313" key="2">
    <source>
        <dbReference type="EMBL" id="OWK35663.1"/>
    </source>
</evidence>
<dbReference type="EMBL" id="NIDE01000017">
    <property type="protein sequence ID" value="OWK35663.1"/>
    <property type="molecule type" value="Genomic_DNA"/>
</dbReference>
<dbReference type="AlphaFoldDB" id="A0A225D3Y6"/>
<keyword evidence="2" id="KW-0418">Kinase</keyword>
<reference evidence="3" key="1">
    <citation type="submission" date="2017-06" db="EMBL/GenBank/DDBJ databases">
        <title>Genome analysis of Fimbriiglobus ruber SP5, the first member of the order Planctomycetales with confirmed chitinolytic capability.</title>
        <authorList>
            <person name="Ravin N.V."/>
            <person name="Rakitin A.L."/>
            <person name="Ivanova A.A."/>
            <person name="Beletsky A.V."/>
            <person name="Kulichevskaya I.S."/>
            <person name="Mardanov A.V."/>
            <person name="Dedysh S.N."/>
        </authorList>
    </citation>
    <scope>NUCLEOTIDE SEQUENCE [LARGE SCALE GENOMIC DNA]</scope>
    <source>
        <strain evidence="3">SP5</strain>
    </source>
</reference>
<keyword evidence="3" id="KW-1185">Reference proteome</keyword>
<protein>
    <submittedName>
        <fullName evidence="2">Serine/threonine kinase</fullName>
    </submittedName>
</protein>
<dbReference type="PANTHER" id="PTHR23150:SF19">
    <property type="entry name" value="FORMYLGLYCINE-GENERATING ENZYME"/>
    <property type="match status" value="1"/>
</dbReference>
<sequence>MALRPAYEERDRNKLIKQVTTGAPPRLRKLRGDAPRDLVTIVEMAIEKDPGRRYQTAAALAVDFQRFLDGRPIAARPVGLAERAVKWVKRNPVVTGAAVAVGLALSLGATVSYLKYLDAEQQKGVAEKQTGIALAREREAIQEAEKAKKARDFLVSIFQISERDVRGGSVTARQILADAEKRIPAEFADQPELRGELIAAIGRVKRGIARRVPQAMILEASGAVQLRSADGATKAAVPQTLVNLDDRLTLSADGRVRLVFLSDFHKERFRPGREVTVGENGGEPGDAVLERDDGVLMTFARLPKGTFYAGRDGEQKGVKTEIKEDFEIAAHLVTQGQWTAVMGNNPSHFSRNGDRSRVLNVSDEELKLFPVENVSWYDAQEFIKKLNLRERGRGYWYRLPTEAEWEYACRGGATSEEDCSYHFYFATPTNDLSSDQANFDGTDPFGKAPKGKYLGQTTRVGAYPSNTLGLCDMHGNVWQWCEDLFEGGPGRANRGGGFAVPGASCRASLRGSIMPQVRYIDRGFRLVRVPIRSQ</sequence>
<keyword evidence="2" id="KW-0808">Transferase</keyword>
<accession>A0A225D3Y6</accession>
<dbReference type="InterPro" id="IPR042095">
    <property type="entry name" value="SUMF_sf"/>
</dbReference>
<comment type="caution">
    <text evidence="2">The sequence shown here is derived from an EMBL/GenBank/DDBJ whole genome shotgun (WGS) entry which is preliminary data.</text>
</comment>
<evidence type="ECO:0000313" key="3">
    <source>
        <dbReference type="Proteomes" id="UP000214646"/>
    </source>
</evidence>
<organism evidence="2 3">
    <name type="scientific">Fimbriiglobus ruber</name>
    <dbReference type="NCBI Taxonomy" id="1908690"/>
    <lineage>
        <taxon>Bacteria</taxon>
        <taxon>Pseudomonadati</taxon>
        <taxon>Planctomycetota</taxon>
        <taxon>Planctomycetia</taxon>
        <taxon>Gemmatales</taxon>
        <taxon>Gemmataceae</taxon>
        <taxon>Fimbriiglobus</taxon>
    </lineage>
</organism>
<dbReference type="PANTHER" id="PTHR23150">
    <property type="entry name" value="SULFATASE MODIFYING FACTOR 1, 2"/>
    <property type="match status" value="1"/>
</dbReference>
<dbReference type="InterPro" id="IPR005532">
    <property type="entry name" value="SUMF_dom"/>
</dbReference>
<dbReference type="GO" id="GO:0016301">
    <property type="term" value="F:kinase activity"/>
    <property type="evidence" value="ECO:0007669"/>
    <property type="project" value="UniProtKB-KW"/>
</dbReference>
<gene>
    <name evidence="2" type="ORF">FRUB_08226</name>
</gene>
<name>A0A225D3Y6_9BACT</name>
<dbReference type="Gene3D" id="1.10.510.10">
    <property type="entry name" value="Transferase(Phosphotransferase) domain 1"/>
    <property type="match status" value="1"/>
</dbReference>
<dbReference type="InterPro" id="IPR051043">
    <property type="entry name" value="Sulfatase_Mod_Factor_Kinase"/>
</dbReference>
<feature type="domain" description="Sulfatase-modifying factor enzyme-like" evidence="1">
    <location>
        <begin position="301"/>
        <end position="528"/>
    </location>
</feature>
<proteinExistence type="predicted"/>
<dbReference type="Proteomes" id="UP000214646">
    <property type="component" value="Unassembled WGS sequence"/>
</dbReference>
<dbReference type="SUPFAM" id="SSF56436">
    <property type="entry name" value="C-type lectin-like"/>
    <property type="match status" value="1"/>
</dbReference>
<dbReference type="GO" id="GO:0120147">
    <property type="term" value="F:formylglycine-generating oxidase activity"/>
    <property type="evidence" value="ECO:0007669"/>
    <property type="project" value="TreeGrafter"/>
</dbReference>
<dbReference type="InterPro" id="IPR016187">
    <property type="entry name" value="CTDL_fold"/>
</dbReference>